<reference evidence="1" key="1">
    <citation type="journal article" date="2014" name="Mitochondrion">
        <title>Comparative analysis of 11 Brassicales mitochondrial genomes and the mitochondrial transcriptome of Brassica oleracea.</title>
        <authorList>
            <person name="Grewe F."/>
            <person name="Edger P.P."/>
            <person name="Keren I."/>
            <person name="Sultan L."/>
            <person name="Pires J.C."/>
            <person name="Ostersetzer-Biran O."/>
            <person name="Mower J.P."/>
        </authorList>
    </citation>
    <scope>NUCLEOTIDE SEQUENCE</scope>
</reference>
<name>A0A068BBX6_BATMA</name>
<dbReference type="RefSeq" id="YP_009045812.1">
    <property type="nucleotide sequence ID" value="NC_024429.1"/>
</dbReference>
<geneLocation type="mitochondrion" evidence="1"/>
<evidence type="ECO:0000313" key="1">
    <source>
        <dbReference type="EMBL" id="AIC83415.1"/>
    </source>
</evidence>
<dbReference type="GeneID" id="19737030"/>
<gene>
    <name evidence="1" type="primary">orf122b</name>
</gene>
<dbReference type="AlphaFoldDB" id="A0A068BBX6"/>
<organism evidence="1">
    <name type="scientific">Batis maritima</name>
    <name type="common">Maritime saltwort</name>
    <dbReference type="NCBI Taxonomy" id="4436"/>
    <lineage>
        <taxon>Eukaryota</taxon>
        <taxon>Viridiplantae</taxon>
        <taxon>Streptophyta</taxon>
        <taxon>Embryophyta</taxon>
        <taxon>Tracheophyta</taxon>
        <taxon>Spermatophyta</taxon>
        <taxon>Magnoliopsida</taxon>
        <taxon>eudicotyledons</taxon>
        <taxon>Gunneridae</taxon>
        <taxon>Pentapetalae</taxon>
        <taxon>rosids</taxon>
        <taxon>malvids</taxon>
        <taxon>Brassicales</taxon>
        <taxon>Bataceae</taxon>
        <taxon>Batis</taxon>
    </lineage>
</organism>
<keyword evidence="1" id="KW-0496">Mitochondrion</keyword>
<accession>A0A068BBX6</accession>
<proteinExistence type="predicted"/>
<protein>
    <submittedName>
        <fullName evidence="1">Orf122b</fullName>
    </submittedName>
</protein>
<sequence>MKSKSRSSSVISKKCPGRTTKDGLHILAFGACLLQAHQHVGPQPGGNPPFRPKLVLKMDLIALNAPPSLRLLVCHQNLAEPSRYMAAVFIDASSDYVRQAAPYPKSLRSLASRVPTNAFGFA</sequence>
<dbReference type="EMBL" id="KJ820684">
    <property type="protein sequence ID" value="AIC83415.1"/>
    <property type="molecule type" value="Genomic_DNA"/>
</dbReference>